<dbReference type="InterPro" id="IPR004117">
    <property type="entry name" value="7tm6_olfct_rcpt"/>
</dbReference>
<comment type="subcellular location">
    <subcellularLocation>
        <location evidence="1 10">Cell membrane</location>
        <topology evidence="1 10">Multi-pass membrane protein</topology>
    </subcellularLocation>
</comment>
<dbReference type="KEGG" id="clec:106670594"/>
<dbReference type="Proteomes" id="UP000494040">
    <property type="component" value="Unassembled WGS sequence"/>
</dbReference>
<feature type="transmembrane region" description="Helical" evidence="10">
    <location>
        <begin position="225"/>
        <end position="247"/>
    </location>
</feature>
<evidence type="ECO:0000256" key="4">
    <source>
        <dbReference type="ARBA" id="ARBA00022692"/>
    </source>
</evidence>
<sequence>MGHTCYYYIKDRDYVIIMVHHFVLTIESLIAVTYSYIKRDNVHFLITNAKKSFNYNSPSMVSYMKKIVKDKVPIAKKVHYSIVIFPFYVLINDMLYSSMEKYFWGGEYLLLYPIYTALDLENWFFYCPILVWEMSVIFFVIVVISGIIGLILLVYIHLMIEFSMLEHAIMNMNKIIEEKIEMYSTPKMSEDVKKNIIKKIQKECMDEIARHMDDIIIYFNNAKGYLNFIYSNIVVAGIMITVCTGVICLSENQAVRMKFFGIFVVQNIYLYAVCWIGESIANKSENLRIVLYDIEWWNFPKSCHMSIRLMLVRLMNPFYFYTFLGQKIQLETFMDMVKGSYSYFNMIIQSQ</sequence>
<dbReference type="PANTHER" id="PTHR21137:SF35">
    <property type="entry name" value="ODORANT RECEPTOR 19A-RELATED"/>
    <property type="match status" value="1"/>
</dbReference>
<proteinExistence type="inferred from homology"/>
<feature type="transmembrane region" description="Helical" evidence="10">
    <location>
        <begin position="259"/>
        <end position="277"/>
    </location>
</feature>
<keyword evidence="8 10" id="KW-0675">Receptor</keyword>
<evidence type="ECO:0000256" key="9">
    <source>
        <dbReference type="ARBA" id="ARBA00023224"/>
    </source>
</evidence>
<feature type="transmembrane region" description="Helical" evidence="10">
    <location>
        <begin position="108"/>
        <end position="131"/>
    </location>
</feature>
<comment type="similarity">
    <text evidence="10">Belongs to the insect chemoreceptor superfamily. Heteromeric odorant receptor channel (TC 1.A.69) family.</text>
</comment>
<dbReference type="OrthoDB" id="6623258at2759"/>
<feature type="transmembrane region" description="Helical" evidence="10">
    <location>
        <begin position="137"/>
        <end position="160"/>
    </location>
</feature>
<dbReference type="GO" id="GO:0007165">
    <property type="term" value="P:signal transduction"/>
    <property type="evidence" value="ECO:0007669"/>
    <property type="project" value="UniProtKB-KW"/>
</dbReference>
<evidence type="ECO:0000256" key="10">
    <source>
        <dbReference type="RuleBase" id="RU351113"/>
    </source>
</evidence>
<dbReference type="GeneID" id="106670594"/>
<dbReference type="RefSeq" id="XP_014256564.1">
    <property type="nucleotide sequence ID" value="XM_014401078.2"/>
</dbReference>
<comment type="caution">
    <text evidence="10">Lacks conserved residue(s) required for the propagation of feature annotation.</text>
</comment>
<keyword evidence="5 10" id="KW-0552">Olfaction</keyword>
<reference evidence="11" key="1">
    <citation type="submission" date="2022-01" db="UniProtKB">
        <authorList>
            <consortium name="EnsemblMetazoa"/>
        </authorList>
    </citation>
    <scope>IDENTIFICATION</scope>
</reference>
<organism evidence="11 12">
    <name type="scientific">Cimex lectularius</name>
    <name type="common">Bed bug</name>
    <name type="synonym">Acanthia lectularia</name>
    <dbReference type="NCBI Taxonomy" id="79782"/>
    <lineage>
        <taxon>Eukaryota</taxon>
        <taxon>Metazoa</taxon>
        <taxon>Ecdysozoa</taxon>
        <taxon>Arthropoda</taxon>
        <taxon>Hexapoda</taxon>
        <taxon>Insecta</taxon>
        <taxon>Pterygota</taxon>
        <taxon>Neoptera</taxon>
        <taxon>Paraneoptera</taxon>
        <taxon>Hemiptera</taxon>
        <taxon>Heteroptera</taxon>
        <taxon>Panheteroptera</taxon>
        <taxon>Cimicomorpha</taxon>
        <taxon>Cimicidae</taxon>
        <taxon>Cimex</taxon>
    </lineage>
</organism>
<dbReference type="Pfam" id="PF02949">
    <property type="entry name" value="7tm_6"/>
    <property type="match status" value="1"/>
</dbReference>
<keyword evidence="2" id="KW-1003">Cell membrane</keyword>
<evidence type="ECO:0000256" key="3">
    <source>
        <dbReference type="ARBA" id="ARBA00022606"/>
    </source>
</evidence>
<evidence type="ECO:0000256" key="6">
    <source>
        <dbReference type="ARBA" id="ARBA00022989"/>
    </source>
</evidence>
<dbReference type="GO" id="GO:0005886">
    <property type="term" value="C:plasma membrane"/>
    <property type="evidence" value="ECO:0007669"/>
    <property type="project" value="UniProtKB-SubCell"/>
</dbReference>
<evidence type="ECO:0000256" key="2">
    <source>
        <dbReference type="ARBA" id="ARBA00022475"/>
    </source>
</evidence>
<accession>A0A8I6S655</accession>
<feature type="transmembrane region" description="Helical" evidence="10">
    <location>
        <begin position="78"/>
        <end position="96"/>
    </location>
</feature>
<keyword evidence="6 10" id="KW-1133">Transmembrane helix</keyword>
<protein>
    <recommendedName>
        <fullName evidence="10">Odorant receptor</fullName>
    </recommendedName>
</protein>
<evidence type="ECO:0000256" key="8">
    <source>
        <dbReference type="ARBA" id="ARBA00023170"/>
    </source>
</evidence>
<evidence type="ECO:0000313" key="11">
    <source>
        <dbReference type="EnsemblMetazoa" id="XP_014256564.1"/>
    </source>
</evidence>
<keyword evidence="4 10" id="KW-0812">Transmembrane</keyword>
<evidence type="ECO:0000256" key="1">
    <source>
        <dbReference type="ARBA" id="ARBA00004651"/>
    </source>
</evidence>
<name>A0A8I6S655_CIMLE</name>
<dbReference type="PANTHER" id="PTHR21137">
    <property type="entry name" value="ODORANT RECEPTOR"/>
    <property type="match status" value="1"/>
</dbReference>
<dbReference type="GO" id="GO:0004984">
    <property type="term" value="F:olfactory receptor activity"/>
    <property type="evidence" value="ECO:0007669"/>
    <property type="project" value="InterPro"/>
</dbReference>
<dbReference type="AlphaFoldDB" id="A0A8I6S655"/>
<evidence type="ECO:0000256" key="5">
    <source>
        <dbReference type="ARBA" id="ARBA00022725"/>
    </source>
</evidence>
<dbReference type="GO" id="GO:0005549">
    <property type="term" value="F:odorant binding"/>
    <property type="evidence" value="ECO:0007669"/>
    <property type="project" value="InterPro"/>
</dbReference>
<keyword evidence="12" id="KW-1185">Reference proteome</keyword>
<keyword evidence="7 10" id="KW-0472">Membrane</keyword>
<evidence type="ECO:0000256" key="7">
    <source>
        <dbReference type="ARBA" id="ARBA00023136"/>
    </source>
</evidence>
<evidence type="ECO:0000313" key="12">
    <source>
        <dbReference type="Proteomes" id="UP000494040"/>
    </source>
</evidence>
<feature type="transmembrane region" description="Helical" evidence="10">
    <location>
        <begin position="14"/>
        <end position="37"/>
    </location>
</feature>
<keyword evidence="3 10" id="KW-0716">Sensory transduction</keyword>
<keyword evidence="9 10" id="KW-0807">Transducer</keyword>
<dbReference type="EnsemblMetazoa" id="XM_014401078.2">
    <property type="protein sequence ID" value="XP_014256564.1"/>
    <property type="gene ID" value="LOC106670594"/>
</dbReference>